<feature type="signal peptide" evidence="6">
    <location>
        <begin position="1"/>
        <end position="21"/>
    </location>
</feature>
<dbReference type="PANTHER" id="PTHR11010">
    <property type="entry name" value="PROTEASE S28 PRO-X CARBOXYPEPTIDASE-RELATED"/>
    <property type="match status" value="1"/>
</dbReference>
<dbReference type="Pfam" id="PF05577">
    <property type="entry name" value="Peptidase_S28"/>
    <property type="match status" value="1"/>
</dbReference>
<accession>A0ABR3VD44</accession>
<dbReference type="SUPFAM" id="SSF53474">
    <property type="entry name" value="alpha/beta-Hydrolases"/>
    <property type="match status" value="1"/>
</dbReference>
<dbReference type="EMBL" id="JAZGSY010000147">
    <property type="protein sequence ID" value="KAL1839629.1"/>
    <property type="molecule type" value="Genomic_DNA"/>
</dbReference>
<dbReference type="PANTHER" id="PTHR11010:SF23">
    <property type="entry name" value="SERINE PEPTIDASE"/>
    <property type="match status" value="1"/>
</dbReference>
<proteinExistence type="inferred from homology"/>
<evidence type="ECO:0000256" key="4">
    <source>
        <dbReference type="ARBA" id="ARBA00022801"/>
    </source>
</evidence>
<keyword evidence="5" id="KW-0325">Glycoprotein</keyword>
<feature type="chain" id="PRO_5047090293" description="Serine peptidase" evidence="6">
    <location>
        <begin position="22"/>
        <end position="554"/>
    </location>
</feature>
<evidence type="ECO:0008006" key="9">
    <source>
        <dbReference type="Google" id="ProtNLM"/>
    </source>
</evidence>
<evidence type="ECO:0000313" key="7">
    <source>
        <dbReference type="EMBL" id="KAL1839629.1"/>
    </source>
</evidence>
<reference evidence="7 8" key="1">
    <citation type="journal article" date="2024" name="Commun. Biol.">
        <title>Comparative genomic analysis of thermophilic fungi reveals convergent evolutionary adaptations and gene losses.</title>
        <authorList>
            <person name="Steindorff A.S."/>
            <person name="Aguilar-Pontes M.V."/>
            <person name="Robinson A.J."/>
            <person name="Andreopoulos B."/>
            <person name="LaButti K."/>
            <person name="Kuo A."/>
            <person name="Mondo S."/>
            <person name="Riley R."/>
            <person name="Otillar R."/>
            <person name="Haridas S."/>
            <person name="Lipzen A."/>
            <person name="Grimwood J."/>
            <person name="Schmutz J."/>
            <person name="Clum A."/>
            <person name="Reid I.D."/>
            <person name="Moisan M.C."/>
            <person name="Butler G."/>
            <person name="Nguyen T.T.M."/>
            <person name="Dewar K."/>
            <person name="Conant G."/>
            <person name="Drula E."/>
            <person name="Henrissat B."/>
            <person name="Hansel C."/>
            <person name="Singer S."/>
            <person name="Hutchinson M.I."/>
            <person name="de Vries R.P."/>
            <person name="Natvig D.O."/>
            <person name="Powell A.J."/>
            <person name="Tsang A."/>
            <person name="Grigoriev I.V."/>
        </authorList>
    </citation>
    <scope>NUCLEOTIDE SEQUENCE [LARGE SCALE GENOMIC DNA]</scope>
    <source>
        <strain evidence="7 8">CBS 620.91</strain>
    </source>
</reference>
<dbReference type="Proteomes" id="UP001583172">
    <property type="component" value="Unassembled WGS sequence"/>
</dbReference>
<evidence type="ECO:0000256" key="1">
    <source>
        <dbReference type="ARBA" id="ARBA00011079"/>
    </source>
</evidence>
<keyword evidence="3 6" id="KW-0732">Signal</keyword>
<keyword evidence="4" id="KW-0378">Hydrolase</keyword>
<comment type="similarity">
    <text evidence="1">Belongs to the peptidase S28 family.</text>
</comment>
<evidence type="ECO:0000256" key="3">
    <source>
        <dbReference type="ARBA" id="ARBA00022729"/>
    </source>
</evidence>
<evidence type="ECO:0000313" key="8">
    <source>
        <dbReference type="Proteomes" id="UP001583172"/>
    </source>
</evidence>
<keyword evidence="2" id="KW-0645">Protease</keyword>
<evidence type="ECO:0000256" key="5">
    <source>
        <dbReference type="ARBA" id="ARBA00023180"/>
    </source>
</evidence>
<dbReference type="InterPro" id="IPR008758">
    <property type="entry name" value="Peptidase_S28"/>
</dbReference>
<dbReference type="Gene3D" id="3.40.50.1820">
    <property type="entry name" value="alpha/beta hydrolase"/>
    <property type="match status" value="2"/>
</dbReference>
<evidence type="ECO:0000256" key="2">
    <source>
        <dbReference type="ARBA" id="ARBA00022670"/>
    </source>
</evidence>
<sequence>MRLTFTALAAGLLALSQSTTATFVRGTGLDIGPDDSSLTPAELHKRAETFHGWGEFDQLIDHSNPSLGTFKQRFWYSHEHWRGPGSPIYLATPGEQSAEGFNRTWLGSLRLPGWMANQTGGAMVMLEHRYWGESSPYEELTVENLQYLTLENSMLDFTYFAKNWVPPFDTSGGSSADRAPWVFAGGSYVGALAGWIATLHPGTFWAYYGSSGVVEAIGDFWQYFVPVQEATPRNCSADVDAVINHVDRVLTRGTPRQKRELKEKFLLQDLEDEDFAAALEWGPWQWQSTQFYSTTNASYGYTPYYRFCDYVENVWPNSTNKVPDARGVGLTKALEGYAKWMRDELIPGFCEGSGYPDWEGTHNTLCFQNLNASNVAYKDLTPGNWINRQWMWMLCNEPFEWWQDGAPPNHRTLVSRLVNPSYWRKQCPLFFPVDAKTSNATYGLLEGKRARDVNRWTGGWSVTNTTRVAHTNGEYDPWRDSTLSSVFRPGGPVKSTKQLPVRLVKGGVHCSDLYSPNWEVNEGVRKIAAEAVEEMKGWVGEWYEERGLGKPWEV</sequence>
<keyword evidence="8" id="KW-1185">Reference proteome</keyword>
<organism evidence="7 8">
    <name type="scientific">Humicola insolens</name>
    <name type="common">Soft-rot fungus</name>
    <dbReference type="NCBI Taxonomy" id="85995"/>
    <lineage>
        <taxon>Eukaryota</taxon>
        <taxon>Fungi</taxon>
        <taxon>Dikarya</taxon>
        <taxon>Ascomycota</taxon>
        <taxon>Pezizomycotina</taxon>
        <taxon>Sordariomycetes</taxon>
        <taxon>Sordariomycetidae</taxon>
        <taxon>Sordariales</taxon>
        <taxon>Chaetomiaceae</taxon>
        <taxon>Mycothermus</taxon>
    </lineage>
</organism>
<protein>
    <recommendedName>
        <fullName evidence="9">Serine peptidase</fullName>
    </recommendedName>
</protein>
<name>A0ABR3VD44_HUMIN</name>
<dbReference type="InterPro" id="IPR029058">
    <property type="entry name" value="AB_hydrolase_fold"/>
</dbReference>
<evidence type="ECO:0000256" key="6">
    <source>
        <dbReference type="SAM" id="SignalP"/>
    </source>
</evidence>
<gene>
    <name evidence="7" type="ORF">VTJ49DRAFT_1290</name>
</gene>
<comment type="caution">
    <text evidence="7">The sequence shown here is derived from an EMBL/GenBank/DDBJ whole genome shotgun (WGS) entry which is preliminary data.</text>
</comment>